<dbReference type="HOGENOM" id="CLU_2705145_0_0_1"/>
<reference evidence="2" key="1">
    <citation type="journal article" date="2014" name="Proc. Natl. Acad. Sci. U.S.A.">
        <title>Extensive sampling of basidiomycete genomes demonstrates inadequacy of the white-rot/brown-rot paradigm for wood decay fungi.</title>
        <authorList>
            <person name="Riley R."/>
            <person name="Salamov A.A."/>
            <person name="Brown D.W."/>
            <person name="Nagy L.G."/>
            <person name="Floudas D."/>
            <person name="Held B.W."/>
            <person name="Levasseur A."/>
            <person name="Lombard V."/>
            <person name="Morin E."/>
            <person name="Otillar R."/>
            <person name="Lindquist E.A."/>
            <person name="Sun H."/>
            <person name="LaButti K.M."/>
            <person name="Schmutz J."/>
            <person name="Jabbour D."/>
            <person name="Luo H."/>
            <person name="Baker S.E."/>
            <person name="Pisabarro A.G."/>
            <person name="Walton J.D."/>
            <person name="Blanchette R.A."/>
            <person name="Henrissat B."/>
            <person name="Martin F."/>
            <person name="Cullen D."/>
            <person name="Hibbett D.S."/>
            <person name="Grigoriev I.V."/>
        </authorList>
    </citation>
    <scope>NUCLEOTIDE SEQUENCE [LARGE SCALE GENOMIC DNA]</scope>
    <source>
        <strain evidence="2">MUCL 33604</strain>
    </source>
</reference>
<protein>
    <submittedName>
        <fullName evidence="1">Uncharacterized protein</fullName>
    </submittedName>
</protein>
<gene>
    <name evidence="1" type="ORF">JAAARDRAFT_40239</name>
</gene>
<proteinExistence type="predicted"/>
<sequence>MLLFRQQSQFAFAAQISTTAVTGSFTDLTKLFDPRNAESTLSSAARALVSLQFTPPHNKIQYRGKPYCYELGF</sequence>
<organism evidence="1 2">
    <name type="scientific">Jaapia argillacea MUCL 33604</name>
    <dbReference type="NCBI Taxonomy" id="933084"/>
    <lineage>
        <taxon>Eukaryota</taxon>
        <taxon>Fungi</taxon>
        <taxon>Dikarya</taxon>
        <taxon>Basidiomycota</taxon>
        <taxon>Agaricomycotina</taxon>
        <taxon>Agaricomycetes</taxon>
        <taxon>Agaricomycetidae</taxon>
        <taxon>Jaapiales</taxon>
        <taxon>Jaapiaceae</taxon>
        <taxon>Jaapia</taxon>
    </lineage>
</organism>
<dbReference type="AlphaFoldDB" id="A0A067PPV3"/>
<name>A0A067PPV3_9AGAM</name>
<keyword evidence="2" id="KW-1185">Reference proteome</keyword>
<dbReference type="InParanoid" id="A0A067PPV3"/>
<accession>A0A067PPV3</accession>
<dbReference type="Proteomes" id="UP000027265">
    <property type="component" value="Unassembled WGS sequence"/>
</dbReference>
<dbReference type="EMBL" id="KL197740">
    <property type="protein sequence ID" value="KDQ52351.1"/>
    <property type="molecule type" value="Genomic_DNA"/>
</dbReference>
<evidence type="ECO:0000313" key="1">
    <source>
        <dbReference type="EMBL" id="KDQ52351.1"/>
    </source>
</evidence>
<evidence type="ECO:0000313" key="2">
    <source>
        <dbReference type="Proteomes" id="UP000027265"/>
    </source>
</evidence>